<proteinExistence type="predicted"/>
<dbReference type="AlphaFoldDB" id="A0ABD1YEZ5"/>
<keyword evidence="2" id="KW-1185">Reference proteome</keyword>
<gene>
    <name evidence="1" type="ORF">R1flu_008337</name>
</gene>
<evidence type="ECO:0000313" key="2">
    <source>
        <dbReference type="Proteomes" id="UP001605036"/>
    </source>
</evidence>
<sequence>MLSNDTKNTTSFFIDQKLCKFSQPSCQQAFAIASKAFTSAGDWFTSTGKYSPPLTNVRQQRAKGSPLEVIPRRFGAPRPNRSSEEDVLALVGKLSENAFQ</sequence>
<dbReference type="Proteomes" id="UP001605036">
    <property type="component" value="Unassembled WGS sequence"/>
</dbReference>
<reference evidence="1 2" key="1">
    <citation type="submission" date="2024-09" db="EMBL/GenBank/DDBJ databases">
        <title>Chromosome-scale assembly of Riccia fluitans.</title>
        <authorList>
            <person name="Paukszto L."/>
            <person name="Sawicki J."/>
            <person name="Karawczyk K."/>
            <person name="Piernik-Szablinska J."/>
            <person name="Szczecinska M."/>
            <person name="Mazdziarz M."/>
        </authorList>
    </citation>
    <scope>NUCLEOTIDE SEQUENCE [LARGE SCALE GENOMIC DNA]</scope>
    <source>
        <strain evidence="1">Rf_01</strain>
        <tissue evidence="1">Aerial parts of the thallus</tissue>
    </source>
</reference>
<accession>A0ABD1YEZ5</accession>
<protein>
    <submittedName>
        <fullName evidence="1">Uncharacterized protein</fullName>
    </submittedName>
</protein>
<evidence type="ECO:0000313" key="1">
    <source>
        <dbReference type="EMBL" id="KAL2624092.1"/>
    </source>
</evidence>
<organism evidence="1 2">
    <name type="scientific">Riccia fluitans</name>
    <dbReference type="NCBI Taxonomy" id="41844"/>
    <lineage>
        <taxon>Eukaryota</taxon>
        <taxon>Viridiplantae</taxon>
        <taxon>Streptophyta</taxon>
        <taxon>Embryophyta</taxon>
        <taxon>Marchantiophyta</taxon>
        <taxon>Marchantiopsida</taxon>
        <taxon>Marchantiidae</taxon>
        <taxon>Marchantiales</taxon>
        <taxon>Ricciaceae</taxon>
        <taxon>Riccia</taxon>
    </lineage>
</organism>
<dbReference type="EMBL" id="JBHFFA010000005">
    <property type="protein sequence ID" value="KAL2624092.1"/>
    <property type="molecule type" value="Genomic_DNA"/>
</dbReference>
<comment type="caution">
    <text evidence="1">The sequence shown here is derived from an EMBL/GenBank/DDBJ whole genome shotgun (WGS) entry which is preliminary data.</text>
</comment>
<name>A0ABD1YEZ5_9MARC</name>